<evidence type="ECO:0000313" key="1">
    <source>
        <dbReference type="EMBL" id="KAH0560839.1"/>
    </source>
</evidence>
<dbReference type="EMBL" id="JAHXZJ010000374">
    <property type="protein sequence ID" value="KAH0560839.1"/>
    <property type="molecule type" value="Genomic_DNA"/>
</dbReference>
<proteinExistence type="predicted"/>
<evidence type="ECO:0000313" key="2">
    <source>
        <dbReference type="Proteomes" id="UP000826195"/>
    </source>
</evidence>
<sequence length="80" mass="8861">MQTRQDCLGLVDTHGTELENQALQLGLSRWKFVVVNQINSAEILCDGRQNEPIGNRMEPPGKLYNVSGVQFKSSGASKKE</sequence>
<comment type="caution">
    <text evidence="1">The sequence shown here is derived from an EMBL/GenBank/DDBJ whole genome shotgun (WGS) entry which is preliminary data.</text>
</comment>
<dbReference type="AlphaFoldDB" id="A0AAV7IYE3"/>
<keyword evidence="2" id="KW-1185">Reference proteome</keyword>
<dbReference type="Proteomes" id="UP000826195">
    <property type="component" value="Unassembled WGS sequence"/>
</dbReference>
<gene>
    <name evidence="1" type="ORF">KQX54_009109</name>
</gene>
<name>A0AAV7IYE3_COTGL</name>
<protein>
    <submittedName>
        <fullName evidence="1">Uncharacterized protein</fullName>
    </submittedName>
</protein>
<accession>A0AAV7IYE3</accession>
<organism evidence="1 2">
    <name type="scientific">Cotesia glomerata</name>
    <name type="common">Lepidopteran parasitic wasp</name>
    <name type="synonym">Apanteles glomeratus</name>
    <dbReference type="NCBI Taxonomy" id="32391"/>
    <lineage>
        <taxon>Eukaryota</taxon>
        <taxon>Metazoa</taxon>
        <taxon>Ecdysozoa</taxon>
        <taxon>Arthropoda</taxon>
        <taxon>Hexapoda</taxon>
        <taxon>Insecta</taxon>
        <taxon>Pterygota</taxon>
        <taxon>Neoptera</taxon>
        <taxon>Endopterygota</taxon>
        <taxon>Hymenoptera</taxon>
        <taxon>Apocrita</taxon>
        <taxon>Ichneumonoidea</taxon>
        <taxon>Braconidae</taxon>
        <taxon>Microgastrinae</taxon>
        <taxon>Cotesia</taxon>
    </lineage>
</organism>
<reference evidence="1 2" key="1">
    <citation type="journal article" date="2021" name="J. Hered.">
        <title>A chromosome-level genome assembly of the parasitoid wasp, Cotesia glomerata (Hymenoptera: Braconidae).</title>
        <authorList>
            <person name="Pinto B.J."/>
            <person name="Weis J.J."/>
            <person name="Gamble T."/>
            <person name="Ode P.J."/>
            <person name="Paul R."/>
            <person name="Zaspel J.M."/>
        </authorList>
    </citation>
    <scope>NUCLEOTIDE SEQUENCE [LARGE SCALE GENOMIC DNA]</scope>
    <source>
        <strain evidence="1">CgM1</strain>
    </source>
</reference>